<dbReference type="PANTHER" id="PTHR12241:SF145">
    <property type="entry name" value="TUBULIN POLYGLUTAMYLASE TTLL5"/>
    <property type="match status" value="1"/>
</dbReference>
<dbReference type="eggNOG" id="KOG2156">
    <property type="taxonomic scope" value="Eukaryota"/>
</dbReference>
<protein>
    <recommendedName>
        <fullName evidence="4">Tubulin--tyrosine ligase-like protein 5</fullName>
    </recommendedName>
</protein>
<dbReference type="SUPFAM" id="SSF101447">
    <property type="entry name" value="Formin homology 2 domain (FH2 domain)"/>
    <property type="match status" value="1"/>
</dbReference>
<feature type="compositionally biased region" description="Basic and acidic residues" evidence="6">
    <location>
        <begin position="1784"/>
        <end position="1803"/>
    </location>
</feature>
<dbReference type="InterPro" id="IPR004344">
    <property type="entry name" value="TTL/TTLL_fam"/>
</dbReference>
<dbReference type="InterPro" id="IPR015425">
    <property type="entry name" value="FH2_Formin"/>
</dbReference>
<dbReference type="eggNOG" id="KOG2614">
    <property type="taxonomic scope" value="Eukaryota"/>
</dbReference>
<dbReference type="GeneID" id="20228376"/>
<evidence type="ECO:0000256" key="2">
    <source>
        <dbReference type="ARBA" id="ARBA00022741"/>
    </source>
</evidence>
<dbReference type="eggNOG" id="KOG1922">
    <property type="taxonomic scope" value="Eukaryota"/>
</dbReference>
<feature type="region of interest" description="Disordered" evidence="6">
    <location>
        <begin position="672"/>
        <end position="721"/>
    </location>
</feature>
<dbReference type="GO" id="GO:0070740">
    <property type="term" value="F:tubulin-glutamic acid ligase activity"/>
    <property type="evidence" value="ECO:0007669"/>
    <property type="project" value="TreeGrafter"/>
</dbReference>
<name>F0YB18_AURAN</name>
<dbReference type="OrthoDB" id="202825at2759"/>
<feature type="region of interest" description="Disordered" evidence="6">
    <location>
        <begin position="1610"/>
        <end position="1728"/>
    </location>
</feature>
<feature type="compositionally biased region" description="Basic and acidic residues" evidence="6">
    <location>
        <begin position="1470"/>
        <end position="1489"/>
    </location>
</feature>
<dbReference type="InterPro" id="IPR036188">
    <property type="entry name" value="FAD/NAD-bd_sf"/>
</dbReference>
<dbReference type="Gene3D" id="3.50.50.60">
    <property type="entry name" value="FAD/NAD(P)-binding domain"/>
    <property type="match status" value="1"/>
</dbReference>
<dbReference type="Gene3D" id="3.30.470.20">
    <property type="entry name" value="ATP-grasp fold, B domain"/>
    <property type="match status" value="1"/>
</dbReference>
<evidence type="ECO:0000259" key="7">
    <source>
        <dbReference type="PROSITE" id="PS51444"/>
    </source>
</evidence>
<dbReference type="Proteomes" id="UP000002729">
    <property type="component" value="Unassembled WGS sequence"/>
</dbReference>
<dbReference type="PANTHER" id="PTHR12241">
    <property type="entry name" value="TUBULIN POLYGLUTAMYLASE"/>
    <property type="match status" value="1"/>
</dbReference>
<keyword evidence="2" id="KW-0547">Nucleotide-binding</keyword>
<feature type="compositionally biased region" description="Basic and acidic residues" evidence="6">
    <location>
        <begin position="802"/>
        <end position="815"/>
    </location>
</feature>
<comment type="catalytic activity">
    <reaction evidence="5">
        <text>L-glutamyl-[protein] + L-glutamate + ATP = gamma-L-glutamyl-L-glutamyl-[protein] + ADP + phosphate + H(+)</text>
        <dbReference type="Rhea" id="RHEA:60144"/>
        <dbReference type="Rhea" id="RHEA-COMP:10208"/>
        <dbReference type="Rhea" id="RHEA-COMP:15517"/>
        <dbReference type="ChEBI" id="CHEBI:15378"/>
        <dbReference type="ChEBI" id="CHEBI:29973"/>
        <dbReference type="ChEBI" id="CHEBI:29985"/>
        <dbReference type="ChEBI" id="CHEBI:30616"/>
        <dbReference type="ChEBI" id="CHEBI:43474"/>
        <dbReference type="ChEBI" id="CHEBI:143622"/>
        <dbReference type="ChEBI" id="CHEBI:456216"/>
    </reaction>
    <physiologicalReaction direction="left-to-right" evidence="5">
        <dbReference type="Rhea" id="RHEA:60145"/>
    </physiologicalReaction>
</comment>
<evidence type="ECO:0000256" key="1">
    <source>
        <dbReference type="ARBA" id="ARBA00022598"/>
    </source>
</evidence>
<reference evidence="8 9" key="1">
    <citation type="journal article" date="2011" name="Proc. Natl. Acad. Sci. U.S.A.">
        <title>Niche of harmful alga Aureococcus anophagefferens revealed through ecogenomics.</title>
        <authorList>
            <person name="Gobler C.J."/>
            <person name="Berry D.L."/>
            <person name="Dyhrman S.T."/>
            <person name="Wilhelm S.W."/>
            <person name="Salamov A."/>
            <person name="Lobanov A.V."/>
            <person name="Zhang Y."/>
            <person name="Collier J.L."/>
            <person name="Wurch L.L."/>
            <person name="Kustka A.B."/>
            <person name="Dill B.D."/>
            <person name="Shah M."/>
            <person name="VerBerkmoes N.C."/>
            <person name="Kuo A."/>
            <person name="Terry A."/>
            <person name="Pangilinan J."/>
            <person name="Lindquist E.A."/>
            <person name="Lucas S."/>
            <person name="Paulsen I.T."/>
            <person name="Hattenrath-Lehmann T.K."/>
            <person name="Talmage S.C."/>
            <person name="Walker E.A."/>
            <person name="Koch F."/>
            <person name="Burson A.M."/>
            <person name="Marcoval M.A."/>
            <person name="Tang Y.Z."/>
            <person name="Lecleir G.R."/>
            <person name="Coyne K.J."/>
            <person name="Berg G.M."/>
            <person name="Bertrand E.M."/>
            <person name="Saito M.A."/>
            <person name="Gladyshev V.N."/>
            <person name="Grigoriev I.V."/>
        </authorList>
    </citation>
    <scope>NUCLEOTIDE SEQUENCE [LARGE SCALE GENOMIC DNA]</scope>
    <source>
        <strain evidence="9">CCMP 1984</strain>
    </source>
</reference>
<dbReference type="GO" id="GO:0005524">
    <property type="term" value="F:ATP binding"/>
    <property type="evidence" value="ECO:0007669"/>
    <property type="project" value="UniProtKB-KW"/>
</dbReference>
<dbReference type="InParanoid" id="F0YB18"/>
<evidence type="ECO:0000256" key="6">
    <source>
        <dbReference type="SAM" id="MobiDB-lite"/>
    </source>
</evidence>
<evidence type="ECO:0000256" key="4">
    <source>
        <dbReference type="ARBA" id="ARBA00041448"/>
    </source>
</evidence>
<dbReference type="Pfam" id="PF03133">
    <property type="entry name" value="TTL"/>
    <property type="match status" value="2"/>
</dbReference>
<dbReference type="SMART" id="SM00498">
    <property type="entry name" value="FH2"/>
    <property type="match status" value="1"/>
</dbReference>
<dbReference type="SUPFAM" id="SSF56059">
    <property type="entry name" value="Glutathione synthetase ATP-binding domain-like"/>
    <property type="match status" value="1"/>
</dbReference>
<evidence type="ECO:0000256" key="5">
    <source>
        <dbReference type="ARBA" id="ARBA00049274"/>
    </source>
</evidence>
<dbReference type="PRINTS" id="PR00420">
    <property type="entry name" value="RNGMNOXGNASE"/>
</dbReference>
<dbReference type="EMBL" id="GL833130">
    <property type="protein sequence ID" value="EGB07786.1"/>
    <property type="molecule type" value="Genomic_DNA"/>
</dbReference>
<feature type="domain" description="FH2" evidence="7">
    <location>
        <begin position="220"/>
        <end position="691"/>
    </location>
</feature>
<feature type="compositionally biased region" description="Low complexity" evidence="6">
    <location>
        <begin position="1673"/>
        <end position="1687"/>
    </location>
</feature>
<evidence type="ECO:0000313" key="8">
    <source>
        <dbReference type="EMBL" id="EGB07786.1"/>
    </source>
</evidence>
<feature type="region of interest" description="Disordered" evidence="6">
    <location>
        <begin position="1285"/>
        <end position="1334"/>
    </location>
</feature>
<dbReference type="InterPro" id="IPR042201">
    <property type="entry name" value="FH2_Formin_sf"/>
</dbReference>
<feature type="region of interest" description="Disordered" evidence="6">
    <location>
        <begin position="281"/>
        <end position="303"/>
    </location>
</feature>
<feature type="region of interest" description="Disordered" evidence="6">
    <location>
        <begin position="1857"/>
        <end position="1882"/>
    </location>
</feature>
<keyword evidence="1" id="KW-0436">Ligase</keyword>
<feature type="compositionally biased region" description="Acidic residues" evidence="6">
    <location>
        <begin position="1289"/>
        <end position="1309"/>
    </location>
</feature>
<accession>F0YB18</accession>
<sequence length="2187" mass="234313">MTPVDLRKLLGDEEKVTGAALNMHIIHDVPLAELGARLTASGVEPDMKDRALAKIREKLAKNKHELEARAAVGAPVPRFCIKRLETPRVARQSSVSFRTPAGKRSPAAADDALAPYLKMLKMGTGTLAAVQRAREDGKLDAAQIAALEAADVSGPAPSTPAAPPETPAADELGKYRRMLKMHVPAAAVKNNMTKDGCSPGDFAAIFGDDASPAPDAAATARKAAATPRRLKTCHFKPLDEAVKVEDTVWAEDAATDLVGLDDLALLEEIFATKAAAPLAKKTARKAARAGPSGSLDGDDDDDTVKKVSLVEDSRRSANVAIGLTYFARKYGDDDDALCRAVVSLSDWLDAPRLRSLQPLLPTADEAAAVRAYVAAQGAPTGPGTRGTDAKVGDAATRRAVGATLARPERFFLATLGWPNFEALLDAAIFRAEADEAVWEAKQAAKKVQGGNEALLDSEDLPDLLRGLLKLGNHMNKETGRGGAAGVVLGSLEGVCRMKGLGGETLLEFFANALEKKGEAHKLDYVDGLPSLTDASRYVDDDHTVGAARALKKALGRLKQAIPAMRHKLGAADRERAEALAREAEPAAEVPAAGAGADLDAAAVFRFVVEADKCCERAGTAIVGLDADLSRLRASTRRCLAYFGEDEDAGDLTHVFATLDAFSSEVRKARDKVKFKREARDRANRKREQDARDKADKADKAAAAARPAQIVGNPDRGEVSFEKPAAPRGAYTAAAAAPRAAASDAADAPAAPPAAPAKKGPSASAMAIANSVLASNNRQRREADPKALALSKCRNAYKKKEQKQKALDEYDKEQRGDAPPPPVRVCVRTSKGPTTPPDASRTATAMRGAMTAISQRGTDGEFADSNYISDDEGALDDDEDEEYESDDADDDEVDDSDADYEDEGEEEPAPKAGRVAVAPPPPRDGYFGAAPAPAPGGRSRTPPGTPRKLSEGRPPRPSPGGAAAAAARVEEAAPPPKPEGRMINMCPSLWPEQRPGTVYFSYPKDVKTRRTGGAPVAEPLGQRKLNYRCTWERNCVKNAFTLAGFKRVRDGTELSAGKKGEADSAGPMEYLGSLLGMGDKAAEDKGRERKVSIPTQLAWCASWTKHPGPEIYATQNRYQRVNHFPGSWCVGRKDRLLRTLAKARKRGSKAAAAYAFVPEGFNLPAELKAMEGRAKLEKSGVWIIKPPASSCGRGIRLVSSRDVANGALPKDKKLVAQRYLDAPFVAINGRKFDLRMYCLVTSLDPLVAYVHAEGLVRFSTHQYTMRNLRCRYVHLTNYSVNKKSRRYVEADDEPVGDDLDDDDDDDDDEPPPSARSGGSGAASPGGAGATSSSTRDASTAFKWPLGTLWRWLEENGYDAAACRKRCTELIVKTLIAAESEMTPASYRACGASVRPPGAPVPGKRPCFELFGFDILLDADLKPWIIEVNISPSLMGNSALDRHIKGRLMADVFHTTGFEPYSPARVKRDRKAARDARLDKSRRNDTSDKAGAKGNQDAWRRSGRPDDIALDKLSGEDWDLVCHAEDELRRAKTGGFSRAWPPEPCRRVEGVPWSNAVAAKMAARAKEEADAYLPLFECLRFSDCLLARVAAMPVKALYKHCPLGIPAALIPPPPPPRAPDAAGADAAAPRKRPTSASDRLKRAAAAASKALKFASSPKQAPPDTDADTASTRSVPRAARAPADAAAAAPPRDKPDRPRLARPRATAKSEAAASYRRDRAPRPSQKSSDADHFRIVDDFSWQQLEDFSWQNLFDGAADDGDPGEEGAKFSQSQKVPAAEQPPRRRNRPDSADRARAPRRSSNRDAGPRQSVANAAAGKPPRWLDGYAGTGLTLWPNGQAALRAIDADLGDALQKIGAPTEHIEVTDASGRNPLPNPTGDPRRFPEQYGHAMRNVRWSTLRAALAERFVALGGEIECDRALAAVEGTTLSLTDGAGAHHTAGGYDVVVGADGLRSNLRAQLVDDGDPRDAGRTIWRAVIPFTPALRRVLSENACSMSAGSGKVGFLTDIGDDLLYSALYWSAFATDEALEASTVDRAAFGDDVVAYLKAEFGDVFKLLPCLEATPAEKVLERRVSDRAPLVDAAGAPAIPWTEGATTLLGDAFHAMIPSLGQGANSSFEGAYRLARAIRDADGDFPAALRGYERDQMARVASIVDASARQGKMVYEDKDEFMKNQAEAQDEIWGVTFPSLV</sequence>
<dbReference type="RefSeq" id="XP_009037767.1">
    <property type="nucleotide sequence ID" value="XM_009039519.1"/>
</dbReference>
<dbReference type="GO" id="GO:0015631">
    <property type="term" value="F:tubulin binding"/>
    <property type="evidence" value="ECO:0007669"/>
    <property type="project" value="TreeGrafter"/>
</dbReference>
<dbReference type="Gene3D" id="1.20.58.2220">
    <property type="entry name" value="Formin, FH2 domain"/>
    <property type="match status" value="1"/>
</dbReference>
<gene>
    <name evidence="8" type="ORF">AURANDRAFT_71752</name>
</gene>
<dbReference type="PROSITE" id="PS51221">
    <property type="entry name" value="TTL"/>
    <property type="match status" value="1"/>
</dbReference>
<dbReference type="KEGG" id="aaf:AURANDRAFT_71752"/>
<feature type="compositionally biased region" description="Low complexity" evidence="6">
    <location>
        <begin position="1641"/>
        <end position="1654"/>
    </location>
</feature>
<keyword evidence="9" id="KW-1185">Reference proteome</keyword>
<dbReference type="SUPFAM" id="SSF51905">
    <property type="entry name" value="FAD/NAD(P)-binding domain"/>
    <property type="match status" value="1"/>
</dbReference>
<dbReference type="GO" id="GO:0036064">
    <property type="term" value="C:ciliary basal body"/>
    <property type="evidence" value="ECO:0007669"/>
    <property type="project" value="TreeGrafter"/>
</dbReference>
<feature type="region of interest" description="Disordered" evidence="6">
    <location>
        <begin position="1750"/>
        <end position="1818"/>
    </location>
</feature>
<dbReference type="Pfam" id="PF02181">
    <property type="entry name" value="FH2"/>
    <property type="match status" value="1"/>
</dbReference>
<dbReference type="GO" id="GO:0000226">
    <property type="term" value="P:microtubule cytoskeleton organization"/>
    <property type="evidence" value="ECO:0007669"/>
    <property type="project" value="TreeGrafter"/>
</dbReference>
<evidence type="ECO:0000256" key="3">
    <source>
        <dbReference type="ARBA" id="ARBA00022840"/>
    </source>
</evidence>
<feature type="compositionally biased region" description="Low complexity" evidence="6">
    <location>
        <begin position="927"/>
        <end position="941"/>
    </location>
</feature>
<proteinExistence type="predicted"/>
<feature type="region of interest" description="Disordered" evidence="6">
    <location>
        <begin position="775"/>
        <end position="979"/>
    </location>
</feature>
<organism evidence="9">
    <name type="scientific">Aureococcus anophagefferens</name>
    <name type="common">Harmful bloom alga</name>
    <dbReference type="NCBI Taxonomy" id="44056"/>
    <lineage>
        <taxon>Eukaryota</taxon>
        <taxon>Sar</taxon>
        <taxon>Stramenopiles</taxon>
        <taxon>Ochrophyta</taxon>
        <taxon>Pelagophyceae</taxon>
        <taxon>Pelagomonadales</taxon>
        <taxon>Pelagomonadaceae</taxon>
        <taxon>Aureococcus</taxon>
    </lineage>
</organism>
<feature type="region of interest" description="Disordered" evidence="6">
    <location>
        <begin position="1462"/>
        <end position="1501"/>
    </location>
</feature>
<feature type="compositionally biased region" description="Gly residues" evidence="6">
    <location>
        <begin position="1316"/>
        <end position="1327"/>
    </location>
</feature>
<feature type="compositionally biased region" description="Low complexity" evidence="6">
    <location>
        <begin position="838"/>
        <end position="851"/>
    </location>
</feature>
<evidence type="ECO:0000313" key="9">
    <source>
        <dbReference type="Proteomes" id="UP000002729"/>
    </source>
</evidence>
<dbReference type="PROSITE" id="PS51444">
    <property type="entry name" value="FH2"/>
    <property type="match status" value="1"/>
</dbReference>
<keyword evidence="3" id="KW-0067">ATP-binding</keyword>
<feature type="compositionally biased region" description="Acidic residues" evidence="6">
    <location>
        <begin position="868"/>
        <end position="906"/>
    </location>
</feature>
<feature type="compositionally biased region" description="Basic and acidic residues" evidence="6">
    <location>
        <begin position="675"/>
        <end position="699"/>
    </location>
</feature>